<organism evidence="2 3">
    <name type="scientific">Kibdelosporangium aridum</name>
    <dbReference type="NCBI Taxonomy" id="2030"/>
    <lineage>
        <taxon>Bacteria</taxon>
        <taxon>Bacillati</taxon>
        <taxon>Actinomycetota</taxon>
        <taxon>Actinomycetes</taxon>
        <taxon>Pseudonocardiales</taxon>
        <taxon>Pseudonocardiaceae</taxon>
        <taxon>Kibdelosporangium</taxon>
    </lineage>
</organism>
<evidence type="ECO:0000313" key="2">
    <source>
        <dbReference type="EMBL" id="SMD18820.1"/>
    </source>
</evidence>
<proteinExistence type="predicted"/>
<evidence type="ECO:0000313" key="3">
    <source>
        <dbReference type="Proteomes" id="UP000192674"/>
    </source>
</evidence>
<feature type="region of interest" description="Disordered" evidence="1">
    <location>
        <begin position="20"/>
        <end position="54"/>
    </location>
</feature>
<name>A0A1W2FA62_KIBAR</name>
<dbReference type="EMBL" id="FWXV01000005">
    <property type="protein sequence ID" value="SMD18820.1"/>
    <property type="molecule type" value="Genomic_DNA"/>
</dbReference>
<protein>
    <submittedName>
        <fullName evidence="2">Uncharacterized protein</fullName>
    </submittedName>
</protein>
<accession>A0A1W2FA62</accession>
<dbReference type="RefSeq" id="WP_160096755.1">
    <property type="nucleotide sequence ID" value="NZ_FWXV01000005.1"/>
</dbReference>
<gene>
    <name evidence="2" type="ORF">SAMN05661093_05911</name>
</gene>
<sequence>MTQPRPMSTPIFDELLREFASRMEEQQRTAQQPEQPDQAPQPQASQSVHRHRAE</sequence>
<feature type="compositionally biased region" description="Low complexity" evidence="1">
    <location>
        <begin position="30"/>
        <end position="46"/>
    </location>
</feature>
<dbReference type="Proteomes" id="UP000192674">
    <property type="component" value="Unassembled WGS sequence"/>
</dbReference>
<dbReference type="AlphaFoldDB" id="A0A1W2FA62"/>
<keyword evidence="3" id="KW-1185">Reference proteome</keyword>
<reference evidence="2 3" key="1">
    <citation type="submission" date="2017-04" db="EMBL/GenBank/DDBJ databases">
        <authorList>
            <person name="Afonso C.L."/>
            <person name="Miller P.J."/>
            <person name="Scott M.A."/>
            <person name="Spackman E."/>
            <person name="Goraichik I."/>
            <person name="Dimitrov K.M."/>
            <person name="Suarez D.L."/>
            <person name="Swayne D.E."/>
        </authorList>
    </citation>
    <scope>NUCLEOTIDE SEQUENCE [LARGE SCALE GENOMIC DNA]</scope>
    <source>
        <strain evidence="2 3">DSM 43828</strain>
    </source>
</reference>
<evidence type="ECO:0000256" key="1">
    <source>
        <dbReference type="SAM" id="MobiDB-lite"/>
    </source>
</evidence>